<reference evidence="1 2" key="1">
    <citation type="submission" date="2021-05" db="EMBL/GenBank/DDBJ databases">
        <title>Genome Assembly of Synthetic Allotetraploid Brassica napus Reveals Homoeologous Exchanges between Subgenomes.</title>
        <authorList>
            <person name="Davis J.T."/>
        </authorList>
    </citation>
    <scope>NUCLEOTIDE SEQUENCE [LARGE SCALE GENOMIC DNA]</scope>
    <source>
        <strain evidence="2">cv. Da-Ae</strain>
        <tissue evidence="1">Seedling</tissue>
    </source>
</reference>
<proteinExistence type="predicted"/>
<comment type="caution">
    <text evidence="1">The sequence shown here is derived from an EMBL/GenBank/DDBJ whole genome shotgun (WGS) entry which is preliminary data.</text>
</comment>
<dbReference type="Proteomes" id="UP000824890">
    <property type="component" value="Unassembled WGS sequence"/>
</dbReference>
<dbReference type="EMBL" id="JAGKQM010000013">
    <property type="protein sequence ID" value="KAH0893164.1"/>
    <property type="molecule type" value="Genomic_DNA"/>
</dbReference>
<keyword evidence="2" id="KW-1185">Reference proteome</keyword>
<name>A0ABQ8AKT8_BRANA</name>
<sequence length="136" mass="15658">AGFQGEIPAMIVEISSYFCISLSQLNSLTWRTLNSIHVLGEFSSIPFGIHEILYSYYFASLFNKNGFYHICSTDGQPIKSHWKELKRGRSWVDTPDASGFPLFWRRVSDFPDDGLSVLFKGEWLVKEALSLPMKWR</sequence>
<evidence type="ECO:0000313" key="2">
    <source>
        <dbReference type="Proteomes" id="UP000824890"/>
    </source>
</evidence>
<accession>A0ABQ8AKT8</accession>
<feature type="non-terminal residue" evidence="1">
    <location>
        <position position="1"/>
    </location>
</feature>
<gene>
    <name evidence="1" type="ORF">HID58_055593</name>
</gene>
<evidence type="ECO:0000313" key="1">
    <source>
        <dbReference type="EMBL" id="KAH0893164.1"/>
    </source>
</evidence>
<organism evidence="1 2">
    <name type="scientific">Brassica napus</name>
    <name type="common">Rape</name>
    <dbReference type="NCBI Taxonomy" id="3708"/>
    <lineage>
        <taxon>Eukaryota</taxon>
        <taxon>Viridiplantae</taxon>
        <taxon>Streptophyta</taxon>
        <taxon>Embryophyta</taxon>
        <taxon>Tracheophyta</taxon>
        <taxon>Spermatophyta</taxon>
        <taxon>Magnoliopsida</taxon>
        <taxon>eudicotyledons</taxon>
        <taxon>Gunneridae</taxon>
        <taxon>Pentapetalae</taxon>
        <taxon>rosids</taxon>
        <taxon>malvids</taxon>
        <taxon>Brassicales</taxon>
        <taxon>Brassicaceae</taxon>
        <taxon>Brassiceae</taxon>
        <taxon>Brassica</taxon>
    </lineage>
</organism>
<protein>
    <submittedName>
        <fullName evidence="1">Uncharacterized protein</fullName>
    </submittedName>
</protein>